<keyword evidence="2" id="KW-1185">Reference proteome</keyword>
<dbReference type="InterPro" id="IPR009097">
    <property type="entry name" value="Cyclic_Pdiesterase"/>
</dbReference>
<dbReference type="EMBL" id="FJOF01000015">
    <property type="protein sequence ID" value="CZR49071.1"/>
    <property type="molecule type" value="Genomic_DNA"/>
</dbReference>
<dbReference type="VEuPathDB" id="FungiDB:FPRO_12508"/>
<sequence length="298" mass="33615">MSRPAGLNPYDKIIDSLAGNPTRIQALFEEERNDRNYEAKEKLLGEEFQGVNVDEILVNTLKNPEYQDPRNCLCIWARPSFQVKDIALQCQLMLKRLSPNLWLTPQECLHMTVIVVALSITPKELVDKTIKFKPCLKKLASIFHGQQIRLVKPKLSFNEGGVALSFVPAADEETQDSRTKTTDYTYLHLRRDIFALCSEKGVDAETQKGATACHITLARFITQEDHNRNGNPSQEAMASWVTGIEEINEMLAQKYWPHEGSVPPESGSWVIDGRRSLDIRAGTIWYGGGQSLDLESEP</sequence>
<evidence type="ECO:0000313" key="2">
    <source>
        <dbReference type="Proteomes" id="UP000183971"/>
    </source>
</evidence>
<dbReference type="GeneID" id="42057372"/>
<accession>A0A1L7W9D4</accession>
<gene>
    <name evidence="1" type="ORF">FPRO_12508</name>
</gene>
<evidence type="ECO:0000313" key="1">
    <source>
        <dbReference type="EMBL" id="CZR49071.1"/>
    </source>
</evidence>
<proteinExistence type="predicted"/>
<protein>
    <submittedName>
        <fullName evidence="1">Uncharacterized protein</fullName>
    </submittedName>
</protein>
<reference evidence="2" key="1">
    <citation type="journal article" date="2016" name="Genome Biol. Evol.">
        <title>Comparative 'omics' of the Fusarium fujikuroi species complex highlights differences in genetic potential and metabolite synthesis.</title>
        <authorList>
            <person name="Niehaus E.-M."/>
            <person name="Muensterkoetter M."/>
            <person name="Proctor R.H."/>
            <person name="Brown D.W."/>
            <person name="Sharon A."/>
            <person name="Idan Y."/>
            <person name="Oren-Young L."/>
            <person name="Sieber C.M."/>
            <person name="Novak O."/>
            <person name="Pencik A."/>
            <person name="Tarkowska D."/>
            <person name="Hromadova K."/>
            <person name="Freeman S."/>
            <person name="Maymon M."/>
            <person name="Elazar M."/>
            <person name="Youssef S.A."/>
            <person name="El-Shabrawy E.S.M."/>
            <person name="Shalaby A.B.A."/>
            <person name="Houterman P."/>
            <person name="Brock N.L."/>
            <person name="Burkhardt I."/>
            <person name="Tsavkelova E.A."/>
            <person name="Dickschat J.S."/>
            <person name="Galuszka P."/>
            <person name="Gueldener U."/>
            <person name="Tudzynski B."/>
        </authorList>
    </citation>
    <scope>NUCLEOTIDE SEQUENCE [LARGE SCALE GENOMIC DNA]</scope>
    <source>
        <strain evidence="2">ET1</strain>
    </source>
</reference>
<dbReference type="RefSeq" id="XP_031089584.1">
    <property type="nucleotide sequence ID" value="XM_031224312.1"/>
</dbReference>
<dbReference type="Proteomes" id="UP000183971">
    <property type="component" value="Unassembled WGS sequence"/>
</dbReference>
<organism evidence="1 2">
    <name type="scientific">Fusarium proliferatum (strain ET1)</name>
    <name type="common">Orchid endophyte fungus</name>
    <dbReference type="NCBI Taxonomy" id="1227346"/>
    <lineage>
        <taxon>Eukaryota</taxon>
        <taxon>Fungi</taxon>
        <taxon>Dikarya</taxon>
        <taxon>Ascomycota</taxon>
        <taxon>Pezizomycotina</taxon>
        <taxon>Sordariomycetes</taxon>
        <taxon>Hypocreomycetidae</taxon>
        <taxon>Hypocreales</taxon>
        <taxon>Nectriaceae</taxon>
        <taxon>Fusarium</taxon>
        <taxon>Fusarium fujikuroi species complex</taxon>
    </lineage>
</organism>
<dbReference type="SUPFAM" id="SSF55144">
    <property type="entry name" value="LigT-like"/>
    <property type="match status" value="1"/>
</dbReference>
<name>A0A1L7W9D4_FUSPR</name>
<comment type="caution">
    <text evidence="1">The sequence shown here is derived from an EMBL/GenBank/DDBJ whole genome shotgun (WGS) entry which is preliminary data.</text>
</comment>
<dbReference type="AlphaFoldDB" id="A0A1L7W9D4"/>